<reference evidence="2" key="1">
    <citation type="submission" date="2016-10" db="EMBL/GenBank/DDBJ databases">
        <authorList>
            <person name="Varghese N."/>
            <person name="Submissions S."/>
        </authorList>
    </citation>
    <scope>NUCLEOTIDE SEQUENCE [LARGE SCALE GENOMIC DNA]</scope>
    <source>
        <strain evidence="2">DSM 22329</strain>
    </source>
</reference>
<dbReference type="EMBL" id="LT629711">
    <property type="protein sequence ID" value="SDP11969.1"/>
    <property type="molecule type" value="Genomic_DNA"/>
</dbReference>
<sequence length="334" mass="35805">MVCKQSGRGAVGGVRGRTLAGLLGSLLTVAAVSGCGTGGEAASRATSVPPVTLPSLTRVTTAAQASASPFTEAFESVDELFAERDAYERLMQACTARYGYEFVPHDTYRPREQFFDLAQPYGPVDLATVRELGYHDPASLQGPPPAPMWEGSPTPARILVGRGEEVTLPSGAKLPDGGCDAESVRALGGERPQEAVELAGRVFVAADKDPQWGRAVRAWSDCMRAKGHRFTSSVEAVERYRSRPGRPSAEEKAVAVADVECKDSTREVDTLVAVLATHEAATIADHRDAFAEYARWRAKQSQRVRAVLASTPPPVRRYWLDAAGARTTAPPRAQ</sequence>
<dbReference type="OrthoDB" id="3403621at2"/>
<evidence type="ECO:0000313" key="2">
    <source>
        <dbReference type="Proteomes" id="UP000199077"/>
    </source>
</evidence>
<evidence type="ECO:0008006" key="3">
    <source>
        <dbReference type="Google" id="ProtNLM"/>
    </source>
</evidence>
<keyword evidence="2" id="KW-1185">Reference proteome</keyword>
<dbReference type="STRING" id="443156.SAMN04489867_1470"/>
<name>A0A1H0Q5S6_9MICO</name>
<organism evidence="1 2">
    <name type="scientific">Pedococcus dokdonensis</name>
    <dbReference type="NCBI Taxonomy" id="443156"/>
    <lineage>
        <taxon>Bacteria</taxon>
        <taxon>Bacillati</taxon>
        <taxon>Actinomycetota</taxon>
        <taxon>Actinomycetes</taxon>
        <taxon>Micrococcales</taxon>
        <taxon>Intrasporangiaceae</taxon>
        <taxon>Pedococcus</taxon>
    </lineage>
</organism>
<accession>A0A1H0Q5S6</accession>
<gene>
    <name evidence="1" type="ORF">SAMN04489867_1470</name>
</gene>
<dbReference type="RefSeq" id="WP_091783494.1">
    <property type="nucleotide sequence ID" value="NZ_LT629711.1"/>
</dbReference>
<evidence type="ECO:0000313" key="1">
    <source>
        <dbReference type="EMBL" id="SDP11969.1"/>
    </source>
</evidence>
<dbReference type="AlphaFoldDB" id="A0A1H0Q5S6"/>
<protein>
    <recommendedName>
        <fullName evidence="3">Lipoprotein</fullName>
    </recommendedName>
</protein>
<dbReference type="PROSITE" id="PS51257">
    <property type="entry name" value="PROKAR_LIPOPROTEIN"/>
    <property type="match status" value="1"/>
</dbReference>
<proteinExistence type="predicted"/>
<dbReference type="Proteomes" id="UP000199077">
    <property type="component" value="Chromosome I"/>
</dbReference>